<dbReference type="PATRIC" id="fig|523844.20.peg.2924"/>
<accession>A0A0E3ND43</accession>
<dbReference type="InterPro" id="IPR004879">
    <property type="entry name" value="Ssp411-like_TRX"/>
</dbReference>
<dbReference type="PANTHER" id="PTHR42899">
    <property type="entry name" value="SPERMATOGENESIS-ASSOCIATED PROTEIN 20"/>
    <property type="match status" value="1"/>
</dbReference>
<dbReference type="EMBL" id="CP009501">
    <property type="protein sequence ID" value="AKB14151.1"/>
    <property type="molecule type" value="Genomic_DNA"/>
</dbReference>
<dbReference type="Gene3D" id="3.40.30.10">
    <property type="entry name" value="Glutaredoxin"/>
    <property type="match status" value="1"/>
</dbReference>
<gene>
    <name evidence="2" type="ORF">MSTHT_2393</name>
</gene>
<dbReference type="InterPro" id="IPR012341">
    <property type="entry name" value="6hp_glycosidase-like_sf"/>
</dbReference>
<dbReference type="InterPro" id="IPR008928">
    <property type="entry name" value="6-hairpin_glycosidase_sf"/>
</dbReference>
<dbReference type="GO" id="GO:0005975">
    <property type="term" value="P:carbohydrate metabolic process"/>
    <property type="evidence" value="ECO:0007669"/>
    <property type="project" value="InterPro"/>
</dbReference>
<proteinExistence type="predicted"/>
<dbReference type="STRING" id="523844.MSTHT_2393"/>
<dbReference type="SUPFAM" id="SSF52833">
    <property type="entry name" value="Thioredoxin-like"/>
    <property type="match status" value="1"/>
</dbReference>
<evidence type="ECO:0000313" key="3">
    <source>
        <dbReference type="Proteomes" id="UP000066529"/>
    </source>
</evidence>
<dbReference type="InterPro" id="IPR036249">
    <property type="entry name" value="Thioredoxin-like_sf"/>
</dbReference>
<dbReference type="KEGG" id="mthr:MSTHT_2393"/>
<dbReference type="HOGENOM" id="CLU_014051_4_1_2"/>
<dbReference type="InterPro" id="IPR024705">
    <property type="entry name" value="Ssp411"/>
</dbReference>
<dbReference type="Proteomes" id="UP000066529">
    <property type="component" value="Chromosome"/>
</dbReference>
<dbReference type="Gene3D" id="1.50.10.10">
    <property type="match status" value="1"/>
</dbReference>
<evidence type="ECO:0000313" key="2">
    <source>
        <dbReference type="EMBL" id="AKB14151.1"/>
    </source>
</evidence>
<dbReference type="CDD" id="cd02955">
    <property type="entry name" value="SSP411"/>
    <property type="match status" value="1"/>
</dbReference>
<dbReference type="SUPFAM" id="SSF48208">
    <property type="entry name" value="Six-hairpin glycosidases"/>
    <property type="match status" value="1"/>
</dbReference>
<dbReference type="PIRSF" id="PIRSF006402">
    <property type="entry name" value="UCP006402_thioredoxin"/>
    <property type="match status" value="1"/>
</dbReference>
<feature type="domain" description="Spermatogenesis-associated protein 20-like TRX" evidence="1">
    <location>
        <begin position="35"/>
        <end position="196"/>
    </location>
</feature>
<name>A0A0E3ND43_METTT</name>
<dbReference type="AlphaFoldDB" id="A0A0E3ND43"/>
<reference evidence="2 3" key="1">
    <citation type="submission" date="2014-07" db="EMBL/GenBank/DDBJ databases">
        <title>Methanogenic archaea and the global carbon cycle.</title>
        <authorList>
            <person name="Henriksen J.R."/>
            <person name="Luke J."/>
            <person name="Reinhart S."/>
            <person name="Benedict M.N."/>
            <person name="Youngblut N.D."/>
            <person name="Metcalf M.E."/>
            <person name="Whitaker R.J."/>
            <person name="Metcalf W.W."/>
        </authorList>
    </citation>
    <scope>NUCLEOTIDE SEQUENCE [LARGE SCALE GENOMIC DNA]</scope>
    <source>
        <strain evidence="3">ATCC 43570 / DSM 1825 / OCM 12 / VKM B-1830 / TM-1</strain>
    </source>
</reference>
<dbReference type="PANTHER" id="PTHR42899:SF1">
    <property type="entry name" value="SPERMATOGENESIS-ASSOCIATED PROTEIN 20"/>
    <property type="match status" value="1"/>
</dbReference>
<sequence length="724" mass="82563">MQGEPKFLTTENSLAGRRNLRKAGGILLGKEYRKPNRLINEKSPYLLQHAYNPVDWYPWGEEAFDKARKENKPIFLSIGYSTCHWCHVMAHESFEDEEVARLMNKAFVCIKVDREERPDIDNVYMTVCQIMLGRGGWPLNIIMTPSMKPFFAGTYIPKKSRFNQTGMLELVPRIEEIWKRQNKEILDSAEKITASIQNMITESAGASIGETIIEEAYEELLNSFDNEYGGFQRAPKFPTPHKIFFLLRYWKRSGNPEALHMVEYTLENMYRGGIHDHLGSGFHRYSTDNMWIVPHFEKMLYDQALIATAYIEAYQATGKSLYKEAAEGVLGYVLRDLTSPEGGFYCGEDADVDGEEGKYYLWNLEEISSVLSPEESELITQVFNLSPEGNFEEEIRGKKTGTNILYLSRPPETIAAEMGVPSDEIKNRIEVAKEKLLAARNKRKRPAKDDKILTDWTGLMITAFAKGFQAFGEEKYLKAAANAADFILSRLYSPDKRLLHRYREGEAGIPGTADDYAFLINGLLDLYEAGFELRYLKAALCLNKEFLEHFWDPVQGGFFFTADDSESLIFRKKEFADAAIPSGNSIEMLNLLRLARVTADPELEDKAQELGRAFSKHIKKMPSGYTQFLSAFDFGLGPTYQVVIAGKRESADTERILEELRAYFIPNKVLVFRPEGKDPEITNLATYTKDQTPIEGKATVYVCQNYECQLPTTEVNEMLKMLNV</sequence>
<evidence type="ECO:0000259" key="1">
    <source>
        <dbReference type="Pfam" id="PF03190"/>
    </source>
</evidence>
<organism evidence="2 3">
    <name type="scientific">Methanosarcina thermophila (strain ATCC 43570 / DSM 1825 / OCM 12 / VKM B-1830 / TM-1)</name>
    <dbReference type="NCBI Taxonomy" id="523844"/>
    <lineage>
        <taxon>Archaea</taxon>
        <taxon>Methanobacteriati</taxon>
        <taxon>Methanobacteriota</taxon>
        <taxon>Stenosarchaea group</taxon>
        <taxon>Methanomicrobia</taxon>
        <taxon>Methanosarcinales</taxon>
        <taxon>Methanosarcinaceae</taxon>
        <taxon>Methanosarcina</taxon>
    </lineage>
</organism>
<dbReference type="Pfam" id="PF03190">
    <property type="entry name" value="Thioredox_DsbH"/>
    <property type="match status" value="1"/>
</dbReference>
<protein>
    <recommendedName>
        <fullName evidence="1">Spermatogenesis-associated protein 20-like TRX domain-containing protein</fullName>
    </recommendedName>
</protein>